<dbReference type="RefSeq" id="WP_136402714.1">
    <property type="nucleotide sequence ID" value="NZ_SSNZ01000002.1"/>
</dbReference>
<name>A0A4V3W8M0_9FLAO</name>
<dbReference type="AlphaFoldDB" id="A0A4V3W8M0"/>
<proteinExistence type="predicted"/>
<organism evidence="1 2">
    <name type="scientific">Flavobacterium supellecticarium</name>
    <dbReference type="NCBI Taxonomy" id="2565924"/>
    <lineage>
        <taxon>Bacteria</taxon>
        <taxon>Pseudomonadati</taxon>
        <taxon>Bacteroidota</taxon>
        <taxon>Flavobacteriia</taxon>
        <taxon>Flavobacteriales</taxon>
        <taxon>Flavobacteriaceae</taxon>
        <taxon>Flavobacterium</taxon>
    </lineage>
</organism>
<gene>
    <name evidence="1" type="ORF">E6C50_08195</name>
</gene>
<dbReference type="OrthoDB" id="1069168at2"/>
<keyword evidence="2" id="KW-1185">Reference proteome</keyword>
<protein>
    <submittedName>
        <fullName evidence="1">Uncharacterized protein</fullName>
    </submittedName>
</protein>
<accession>A0A4V3W8M0</accession>
<sequence length="150" mass="17781">MENFNFRIITEKEFEKLESTLIFSDKNDRSFGEISFLDKKFKFSWHSEIVLPIIKQIDHNAFGIGIDLNFVLIDLNKREILLNLKLDNYFMDFVMHNENIYVAAQTYIIQIEIKGCKIIKEYGLPEFFNEFILEGNTIRVQCIDNEIVDL</sequence>
<evidence type="ECO:0000313" key="2">
    <source>
        <dbReference type="Proteomes" id="UP000307507"/>
    </source>
</evidence>
<evidence type="ECO:0000313" key="1">
    <source>
        <dbReference type="EMBL" id="THF51730.1"/>
    </source>
</evidence>
<dbReference type="Proteomes" id="UP000307507">
    <property type="component" value="Unassembled WGS sequence"/>
</dbReference>
<comment type="caution">
    <text evidence="1">The sequence shown here is derived from an EMBL/GenBank/DDBJ whole genome shotgun (WGS) entry which is preliminary data.</text>
</comment>
<reference evidence="1 2" key="1">
    <citation type="submission" date="2019-04" db="EMBL/GenBank/DDBJ databases">
        <title>Flavobacterium sp. nov. isolated from construction timber.</title>
        <authorList>
            <person name="Lin S.-Y."/>
            <person name="Chang C.-T."/>
            <person name="Young C.-C."/>
        </authorList>
    </citation>
    <scope>NUCLEOTIDE SEQUENCE [LARGE SCALE GENOMIC DNA]</scope>
    <source>
        <strain evidence="1 2">CC-CTC003</strain>
    </source>
</reference>
<dbReference type="EMBL" id="SSNZ01000002">
    <property type="protein sequence ID" value="THF51730.1"/>
    <property type="molecule type" value="Genomic_DNA"/>
</dbReference>